<dbReference type="EMBL" id="CAJNOK010015105">
    <property type="protein sequence ID" value="CAF1218577.1"/>
    <property type="molecule type" value="Genomic_DNA"/>
</dbReference>
<dbReference type="Proteomes" id="UP000682733">
    <property type="component" value="Unassembled WGS sequence"/>
</dbReference>
<evidence type="ECO:0000313" key="3">
    <source>
        <dbReference type="Proteomes" id="UP000682733"/>
    </source>
</evidence>
<name>A0A8S2P0B1_9BILA</name>
<organism evidence="2 3">
    <name type="scientific">Didymodactylos carnosus</name>
    <dbReference type="NCBI Taxonomy" id="1234261"/>
    <lineage>
        <taxon>Eukaryota</taxon>
        <taxon>Metazoa</taxon>
        <taxon>Spiralia</taxon>
        <taxon>Gnathifera</taxon>
        <taxon>Rotifera</taxon>
        <taxon>Eurotatoria</taxon>
        <taxon>Bdelloidea</taxon>
        <taxon>Philodinida</taxon>
        <taxon>Philodinidae</taxon>
        <taxon>Didymodactylos</taxon>
    </lineage>
</organism>
<accession>A0A8S2P0B1</accession>
<proteinExistence type="predicted"/>
<dbReference type="InterPro" id="IPR009057">
    <property type="entry name" value="Homeodomain-like_sf"/>
</dbReference>
<evidence type="ECO:0000313" key="2">
    <source>
        <dbReference type="EMBL" id="CAF4026812.1"/>
    </source>
</evidence>
<dbReference type="SUPFAM" id="SSF46689">
    <property type="entry name" value="Homeodomain-like"/>
    <property type="match status" value="1"/>
</dbReference>
<dbReference type="Proteomes" id="UP000677228">
    <property type="component" value="Unassembled WGS sequence"/>
</dbReference>
<evidence type="ECO:0008006" key="4">
    <source>
        <dbReference type="Google" id="ProtNLM"/>
    </source>
</evidence>
<comment type="caution">
    <text evidence="2">The sequence shown here is derived from an EMBL/GenBank/DDBJ whole genome shotgun (WGS) entry which is preliminary data.</text>
</comment>
<protein>
    <recommendedName>
        <fullName evidence="4">HTH psq-type domain-containing protein</fullName>
    </recommendedName>
</protein>
<reference evidence="2" key="1">
    <citation type="submission" date="2021-02" db="EMBL/GenBank/DDBJ databases">
        <authorList>
            <person name="Nowell W R."/>
        </authorList>
    </citation>
    <scope>NUCLEOTIDE SEQUENCE</scope>
</reference>
<sequence length="165" mass="18756">MPRTYIKKGRGPSYSKDDFEAAIREISNGGDIRAVGRKYNIPFSTLQLHNASQAAHLGAGRLTHFTDIEEIYLVNAVTVLQGWGEPITPKELVKIATSYAKELGKYKTFKNGQPTMEWYYTFMKRHPQLTTAKSIPLELPRAKIAQTIVDKWFNLLEKVLIDNDL</sequence>
<evidence type="ECO:0000313" key="1">
    <source>
        <dbReference type="EMBL" id="CAF1218577.1"/>
    </source>
</evidence>
<dbReference type="EMBL" id="CAJOBA010036642">
    <property type="protein sequence ID" value="CAF4026812.1"/>
    <property type="molecule type" value="Genomic_DNA"/>
</dbReference>
<dbReference type="AlphaFoldDB" id="A0A8S2P0B1"/>
<gene>
    <name evidence="1" type="ORF">OVA965_LOCUS24802</name>
    <name evidence="2" type="ORF">TMI583_LOCUS25525</name>
</gene>